<name>A0A562IJ74_MICOL</name>
<dbReference type="InterPro" id="IPR036396">
    <property type="entry name" value="Cyt_P450_sf"/>
</dbReference>
<reference evidence="2 3" key="1">
    <citation type="submission" date="2019-07" db="EMBL/GenBank/DDBJ databases">
        <title>R&amp;d 2014.</title>
        <authorList>
            <person name="Klenk H.-P."/>
        </authorList>
    </citation>
    <scope>NUCLEOTIDE SEQUENCE [LARGE SCALE GENOMIC DNA]</scope>
    <source>
        <strain evidence="2 3">DSM 43868</strain>
    </source>
</reference>
<dbReference type="OrthoDB" id="4133219at2"/>
<dbReference type="PRINTS" id="PR00359">
    <property type="entry name" value="BP450"/>
</dbReference>
<dbReference type="PANTHER" id="PTHR46696">
    <property type="entry name" value="P450, PUTATIVE (EUROFUNG)-RELATED"/>
    <property type="match status" value="1"/>
</dbReference>
<dbReference type="GO" id="GO:0020037">
    <property type="term" value="F:heme binding"/>
    <property type="evidence" value="ECO:0007669"/>
    <property type="project" value="InterPro"/>
</dbReference>
<evidence type="ECO:0000256" key="1">
    <source>
        <dbReference type="ARBA" id="ARBA00010617"/>
    </source>
</evidence>
<dbReference type="GO" id="GO:0016705">
    <property type="term" value="F:oxidoreductase activity, acting on paired donors, with incorporation or reduction of molecular oxygen"/>
    <property type="evidence" value="ECO:0007669"/>
    <property type="project" value="InterPro"/>
</dbReference>
<evidence type="ECO:0000313" key="2">
    <source>
        <dbReference type="EMBL" id="TWH70674.1"/>
    </source>
</evidence>
<dbReference type="Proteomes" id="UP000319825">
    <property type="component" value="Unassembled WGS sequence"/>
</dbReference>
<evidence type="ECO:0000313" key="3">
    <source>
        <dbReference type="Proteomes" id="UP000319825"/>
    </source>
</evidence>
<keyword evidence="3" id="KW-1185">Reference proteome</keyword>
<dbReference type="InterPro" id="IPR002397">
    <property type="entry name" value="Cyt_P450_B"/>
</dbReference>
<dbReference type="Gene3D" id="1.10.630.10">
    <property type="entry name" value="Cytochrome P450"/>
    <property type="match status" value="1"/>
</dbReference>
<organism evidence="2 3">
    <name type="scientific">Micromonospora olivasterospora</name>
    <dbReference type="NCBI Taxonomy" id="1880"/>
    <lineage>
        <taxon>Bacteria</taxon>
        <taxon>Bacillati</taxon>
        <taxon>Actinomycetota</taxon>
        <taxon>Actinomycetes</taxon>
        <taxon>Micromonosporales</taxon>
        <taxon>Micromonosporaceae</taxon>
        <taxon>Micromonospora</taxon>
    </lineage>
</organism>
<comment type="caution">
    <text evidence="2">The sequence shown here is derived from an EMBL/GenBank/DDBJ whole genome shotgun (WGS) entry which is preliminary data.</text>
</comment>
<proteinExistence type="inferred from homology"/>
<dbReference type="PANTHER" id="PTHR46696:SF1">
    <property type="entry name" value="CYTOCHROME P450 YJIB-RELATED"/>
    <property type="match status" value="1"/>
</dbReference>
<dbReference type="RefSeq" id="WP_145776904.1">
    <property type="nucleotide sequence ID" value="NZ_BAAATQ010000250.1"/>
</dbReference>
<dbReference type="SUPFAM" id="SSF48264">
    <property type="entry name" value="Cytochrome P450"/>
    <property type="match status" value="1"/>
</dbReference>
<gene>
    <name evidence="2" type="ORF">JD77_05699</name>
</gene>
<dbReference type="GO" id="GO:0005506">
    <property type="term" value="F:iron ion binding"/>
    <property type="evidence" value="ECO:0007669"/>
    <property type="project" value="InterPro"/>
</dbReference>
<comment type="similarity">
    <text evidence="1">Belongs to the cytochrome P450 family.</text>
</comment>
<sequence length="410" mass="45589">MAASAVPENIGLPESASLAEPEYTSGARWLRPSEWPTEADPYFQPRPLDSSTTPAIISRYDDVLAVMLDPEDIWRREIPPALFPLDDRHCIMGASWMLDGEVHKRLRRTLRQINRGSTDRTRRFTRTLTGMLLARLMNEPPPWNLSRVIDDVSMRVIIECTLQAPPLLVHAVRLRQLWHEAGAASDGYFGMARQPEFEAILQLVTEEHHDLPDGLARHLVDMRDSGVMTDSQLMSQLGMLVVSYETQAASAASLIGMLLEHDLYGYARQATAHPELMRRIVAEGSRRGLSFPTNLMTPSRPVTIDGQTLPAGEPVLVSYAAANMDPIRFGASASRFDPRPSRPTHLAFGQGPHRCQGETGAEQFVEDVLVAMLTQLPDDVQLDHDGKVLRETAGISWTIPRLLVSPRPGS</sequence>
<dbReference type="EMBL" id="VLKE01000001">
    <property type="protein sequence ID" value="TWH70674.1"/>
    <property type="molecule type" value="Genomic_DNA"/>
</dbReference>
<accession>A0A562IJ74</accession>
<dbReference type="GO" id="GO:0004497">
    <property type="term" value="F:monooxygenase activity"/>
    <property type="evidence" value="ECO:0007669"/>
    <property type="project" value="InterPro"/>
</dbReference>
<dbReference type="CDD" id="cd00302">
    <property type="entry name" value="cytochrome_P450"/>
    <property type="match status" value="1"/>
</dbReference>
<dbReference type="AlphaFoldDB" id="A0A562IJ74"/>
<protein>
    <submittedName>
        <fullName evidence="2">Cytochrome P450</fullName>
    </submittedName>
</protein>